<evidence type="ECO:0000313" key="1">
    <source>
        <dbReference type="EMBL" id="CAD9652381.1"/>
    </source>
</evidence>
<dbReference type="Pfam" id="PF13350">
    <property type="entry name" value="Y_phosphatase3"/>
    <property type="match status" value="1"/>
</dbReference>
<dbReference type="PANTHER" id="PTHR31126:SF1">
    <property type="entry name" value="TYROSINE SPECIFIC PROTEIN PHOSPHATASES DOMAIN-CONTAINING PROTEIN"/>
    <property type="match status" value="1"/>
</dbReference>
<name>A0A7S2QUR6_9CHLO</name>
<dbReference type="Gene3D" id="3.90.190.10">
    <property type="entry name" value="Protein tyrosine phosphatase superfamily"/>
    <property type="match status" value="1"/>
</dbReference>
<proteinExistence type="predicted"/>
<dbReference type="EMBL" id="HBHD01001921">
    <property type="protein sequence ID" value="CAD9652381.1"/>
    <property type="molecule type" value="Transcribed_RNA"/>
</dbReference>
<dbReference type="AlphaFoldDB" id="A0A7S2QUR6"/>
<accession>A0A7S2QUR6</accession>
<reference evidence="1" key="1">
    <citation type="submission" date="2021-01" db="EMBL/GenBank/DDBJ databases">
        <authorList>
            <person name="Corre E."/>
            <person name="Pelletier E."/>
            <person name="Niang G."/>
            <person name="Scheremetjew M."/>
            <person name="Finn R."/>
            <person name="Kale V."/>
            <person name="Holt S."/>
            <person name="Cochrane G."/>
            <person name="Meng A."/>
            <person name="Brown T."/>
            <person name="Cohen L."/>
        </authorList>
    </citation>
    <scope>NUCLEOTIDE SEQUENCE</scope>
    <source>
        <strain evidence="1">SAG 11-48b</strain>
    </source>
</reference>
<sequence>MLLRIVHNSSYLRCRLPHQSSGPSVKYVPLTCYPSVMPPGLRMVTKSAASARSMTTVPNFRDLATAFDQIVPGRVLRCAKPSDASAEDVDLLLHVLGIRELLDLRSETELREDDPASLLFARSGFQRYSRNWWTGQVRAVGTAEGPTKDDPVRHNVSLLERARYFTGLFWHIPIHAMASALALGIISKERSRKALLKEINAGGLPLLYKILLDTSKPEFCTVLRLISEALEAGRPVLFFCKAGKDRTGLVAALVLAACGCPEPLIVEDYAMSDSYHRMALAGIENNPELRGLNRAVFEAAPRQAITEALQYLHCQYGGPHMYMQKIGFLEQQQQRLKELLTTADLAVATAQNKL</sequence>
<dbReference type="SUPFAM" id="SSF52799">
    <property type="entry name" value="(Phosphotyrosine protein) phosphatases II"/>
    <property type="match status" value="1"/>
</dbReference>
<organism evidence="1">
    <name type="scientific">Chlamydomonas chlamydogama</name>
    <dbReference type="NCBI Taxonomy" id="225041"/>
    <lineage>
        <taxon>Eukaryota</taxon>
        <taxon>Viridiplantae</taxon>
        <taxon>Chlorophyta</taxon>
        <taxon>core chlorophytes</taxon>
        <taxon>Chlorophyceae</taxon>
        <taxon>CS clade</taxon>
        <taxon>Chlamydomonadales</taxon>
        <taxon>Chlamydomonadaceae</taxon>
        <taxon>Chlamydomonas</taxon>
    </lineage>
</organism>
<dbReference type="InterPro" id="IPR029021">
    <property type="entry name" value="Prot-tyrosine_phosphatase-like"/>
</dbReference>
<evidence type="ECO:0008006" key="2">
    <source>
        <dbReference type="Google" id="ProtNLM"/>
    </source>
</evidence>
<dbReference type="PANTHER" id="PTHR31126">
    <property type="entry name" value="TYROSINE-PROTEIN PHOSPHATASE"/>
    <property type="match status" value="1"/>
</dbReference>
<protein>
    <recommendedName>
        <fullName evidence="2">Tyrosine specific protein phosphatases domain-containing protein</fullName>
    </recommendedName>
</protein>
<gene>
    <name evidence="1" type="ORF">CCHL1392_LOCUS1056</name>
</gene>
<dbReference type="GO" id="GO:0004721">
    <property type="term" value="F:phosphoprotein phosphatase activity"/>
    <property type="evidence" value="ECO:0007669"/>
    <property type="project" value="InterPro"/>
</dbReference>
<dbReference type="InterPro" id="IPR026893">
    <property type="entry name" value="Tyr/Ser_Pase_IphP-type"/>
</dbReference>